<dbReference type="CDD" id="cd04465">
    <property type="entry name" value="S1_RPS1_repeat_ec2_hs2"/>
    <property type="match status" value="1"/>
</dbReference>
<dbReference type="InterPro" id="IPR000110">
    <property type="entry name" value="Ribosomal_bS1"/>
</dbReference>
<evidence type="ECO:0000256" key="5">
    <source>
        <dbReference type="ARBA" id="ARBA00023274"/>
    </source>
</evidence>
<dbReference type="EMBL" id="UOGI01000071">
    <property type="protein sequence ID" value="VAX30286.1"/>
    <property type="molecule type" value="Genomic_DNA"/>
</dbReference>
<dbReference type="FunFam" id="2.40.50.140:FF:000103">
    <property type="entry name" value="protein RRP5 homolog"/>
    <property type="match status" value="1"/>
</dbReference>
<dbReference type="FunFam" id="2.40.50.140:FF:000011">
    <property type="entry name" value="30S ribosomal protein S1"/>
    <property type="match status" value="1"/>
</dbReference>
<dbReference type="AlphaFoldDB" id="A0A3B1CIH9"/>
<organism evidence="9">
    <name type="scientific">hydrothermal vent metagenome</name>
    <dbReference type="NCBI Taxonomy" id="652676"/>
    <lineage>
        <taxon>unclassified sequences</taxon>
        <taxon>metagenomes</taxon>
        <taxon>ecological metagenomes</taxon>
    </lineage>
</organism>
<feature type="domain" description="S1 motif" evidence="8">
    <location>
        <begin position="22"/>
        <end position="86"/>
    </location>
</feature>
<dbReference type="PANTHER" id="PTHR10724:SF7">
    <property type="entry name" value="SMALL RIBOSOMAL SUBUNIT PROTEIN BS1C"/>
    <property type="match status" value="1"/>
</dbReference>
<evidence type="ECO:0000256" key="1">
    <source>
        <dbReference type="ARBA" id="ARBA00006767"/>
    </source>
</evidence>
<evidence type="ECO:0000256" key="2">
    <source>
        <dbReference type="ARBA" id="ARBA00022737"/>
    </source>
</evidence>
<proteinExistence type="inferred from homology"/>
<accession>A0A3B1CIH9</accession>
<dbReference type="SUPFAM" id="SSF50249">
    <property type="entry name" value="Nucleic acid-binding proteins"/>
    <property type="match status" value="6"/>
</dbReference>
<dbReference type="GO" id="GO:0006412">
    <property type="term" value="P:translation"/>
    <property type="evidence" value="ECO:0007669"/>
    <property type="project" value="InterPro"/>
</dbReference>
<dbReference type="Pfam" id="PF00575">
    <property type="entry name" value="S1"/>
    <property type="match status" value="5"/>
</dbReference>
<gene>
    <name evidence="9" type="ORF">MNBD_NITROSPIRAE03-1474</name>
</gene>
<feature type="domain" description="S1 motif" evidence="8">
    <location>
        <begin position="363"/>
        <end position="433"/>
    </location>
</feature>
<dbReference type="CDD" id="cd05688">
    <property type="entry name" value="S1_RPS1_repeat_ec3"/>
    <property type="match status" value="1"/>
</dbReference>
<feature type="domain" description="S1 motif" evidence="8">
    <location>
        <begin position="191"/>
        <end position="259"/>
    </location>
</feature>
<reference evidence="9" key="1">
    <citation type="submission" date="2018-06" db="EMBL/GenBank/DDBJ databases">
        <authorList>
            <person name="Zhirakovskaya E."/>
        </authorList>
    </citation>
    <scope>NUCLEOTIDE SEQUENCE</scope>
</reference>
<dbReference type="GO" id="GO:0003729">
    <property type="term" value="F:mRNA binding"/>
    <property type="evidence" value="ECO:0007669"/>
    <property type="project" value="TreeGrafter"/>
</dbReference>
<evidence type="ECO:0000313" key="9">
    <source>
        <dbReference type="EMBL" id="VAX30286.1"/>
    </source>
</evidence>
<keyword evidence="4 9" id="KW-0689">Ribosomal protein</keyword>
<evidence type="ECO:0000259" key="8">
    <source>
        <dbReference type="PROSITE" id="PS50126"/>
    </source>
</evidence>
<dbReference type="PRINTS" id="PR00681">
    <property type="entry name" value="RIBOSOMALS1"/>
</dbReference>
<dbReference type="InterPro" id="IPR050437">
    <property type="entry name" value="Ribos_protein_bS1-like"/>
</dbReference>
<dbReference type="GO" id="GO:0022627">
    <property type="term" value="C:cytosolic small ribosomal subunit"/>
    <property type="evidence" value="ECO:0007669"/>
    <property type="project" value="TreeGrafter"/>
</dbReference>
<dbReference type="CDD" id="cd05687">
    <property type="entry name" value="S1_RPS1_repeat_ec1_hs1"/>
    <property type="match status" value="1"/>
</dbReference>
<keyword evidence="3" id="KW-0694">RNA-binding</keyword>
<dbReference type="SMART" id="SM00316">
    <property type="entry name" value="S1"/>
    <property type="match status" value="6"/>
</dbReference>
<dbReference type="InterPro" id="IPR035104">
    <property type="entry name" value="Ribosomal_protein_S1-like"/>
</dbReference>
<comment type="similarity">
    <text evidence="1">Belongs to the bacterial ribosomal protein bS1 family.</text>
</comment>
<feature type="domain" description="S1 motif" evidence="8">
    <location>
        <begin position="451"/>
        <end position="519"/>
    </location>
</feature>
<evidence type="ECO:0000256" key="6">
    <source>
        <dbReference type="ARBA" id="ARBA00035293"/>
    </source>
</evidence>
<dbReference type="Gene3D" id="2.40.50.140">
    <property type="entry name" value="Nucleic acid-binding proteins"/>
    <property type="match status" value="6"/>
</dbReference>
<dbReference type="PROSITE" id="PS50126">
    <property type="entry name" value="S1"/>
    <property type="match status" value="6"/>
</dbReference>
<dbReference type="InterPro" id="IPR012340">
    <property type="entry name" value="NA-bd_OB-fold"/>
</dbReference>
<keyword evidence="2" id="KW-0677">Repeat</keyword>
<dbReference type="CDD" id="cd00164">
    <property type="entry name" value="S1_like"/>
    <property type="match status" value="1"/>
</dbReference>
<dbReference type="GO" id="GO:0003735">
    <property type="term" value="F:structural constituent of ribosome"/>
    <property type="evidence" value="ECO:0007669"/>
    <property type="project" value="InterPro"/>
</dbReference>
<name>A0A3B1CIH9_9ZZZZ</name>
<feature type="domain" description="S1 motif" evidence="8">
    <location>
        <begin position="104"/>
        <end position="170"/>
    </location>
</feature>
<dbReference type="PANTHER" id="PTHR10724">
    <property type="entry name" value="30S RIBOSOMAL PROTEIN S1"/>
    <property type="match status" value="1"/>
</dbReference>
<protein>
    <recommendedName>
        <fullName evidence="6">Small ribosomal subunit protein bS1</fullName>
    </recommendedName>
    <alternativeName>
        <fullName evidence="7">30S ribosomal protein S1</fullName>
    </alternativeName>
</protein>
<dbReference type="InterPro" id="IPR003029">
    <property type="entry name" value="S1_domain"/>
</dbReference>
<feature type="domain" description="S1 motif" evidence="8">
    <location>
        <begin position="276"/>
        <end position="346"/>
    </location>
</feature>
<evidence type="ECO:0000256" key="4">
    <source>
        <dbReference type="ARBA" id="ARBA00022980"/>
    </source>
</evidence>
<sequence length="527" mass="59017">METHNRELDELYSGTIPDIVEGTILKGKVISIKSDSVVVDIGYKSEGFISIEEFAEKDRGGLCEGSEIEVYVSRIDADGLVILSPEKARRIRTLQRLEEAQKDGTPVEGIVVERIKGGYNVDIAGIRAFMPGSQADLKPLKDPDSLIGQEIEIRVLKFNSKLTNVIVSRRVILEEERAKLREKTLANLKPESVLSGVVKNITDYGVFVDLGGIDGLLHISDISWGRIRHPSDVFNVGQEVEVMVLNFAPETEKVTLGYKQKISDPWLDIEVKYPVGRVVSGKVVSLTDYGAFVEVEDGVEGLVHVSELDWSPRPRHPSNYMEIGDFVDAQILKVDPKERRVSLGIKQLKPKPWKLVAERYEVGQRISGRVRSLTEFGAFIGLPEGVDALLHISDMSWTKHVRHPSEVLRKGQMIEAVILSLEPEKERMALGLKQLVPDPWEEKIPSNFRLAEEVKCKVLRHTEFGIFVELEGEVEGLVYSSEIDTGAEKPDEVYKDGDEIVVRIIKVDVEGRKIGLSLKTLKHETNE</sequence>
<evidence type="ECO:0000256" key="7">
    <source>
        <dbReference type="ARBA" id="ARBA00035517"/>
    </source>
</evidence>
<dbReference type="NCBIfam" id="TIGR00717">
    <property type="entry name" value="rpsA"/>
    <property type="match status" value="1"/>
</dbReference>
<keyword evidence="5" id="KW-0687">Ribonucleoprotein</keyword>
<evidence type="ECO:0000256" key="3">
    <source>
        <dbReference type="ARBA" id="ARBA00022884"/>
    </source>
</evidence>